<dbReference type="GO" id="GO:0006950">
    <property type="term" value="P:response to stress"/>
    <property type="evidence" value="ECO:0007669"/>
    <property type="project" value="TreeGrafter"/>
</dbReference>
<dbReference type="EMBL" id="RZNY01000002">
    <property type="protein sequence ID" value="RUT48025.1"/>
    <property type="molecule type" value="Genomic_DNA"/>
</dbReference>
<keyword evidence="4" id="KW-1185">Reference proteome</keyword>
<dbReference type="PRINTS" id="PR00598">
    <property type="entry name" value="HTHMARR"/>
</dbReference>
<evidence type="ECO:0000313" key="3">
    <source>
        <dbReference type="EMBL" id="RUT48025.1"/>
    </source>
</evidence>
<protein>
    <submittedName>
        <fullName evidence="3">MarR family transcriptional regulator</fullName>
    </submittedName>
</protein>
<dbReference type="InterPro" id="IPR000835">
    <property type="entry name" value="HTH_MarR-typ"/>
</dbReference>
<dbReference type="PANTHER" id="PTHR33164:SF67">
    <property type="entry name" value="TRANSCRIPTIONAL REGULATOR, MARR FAMILY"/>
    <property type="match status" value="1"/>
</dbReference>
<dbReference type="SUPFAM" id="SSF46785">
    <property type="entry name" value="Winged helix' DNA-binding domain"/>
    <property type="match status" value="1"/>
</dbReference>
<gene>
    <name evidence="3" type="ORF">EJP82_02455</name>
</gene>
<dbReference type="InterPro" id="IPR036390">
    <property type="entry name" value="WH_DNA-bd_sf"/>
</dbReference>
<dbReference type="PROSITE" id="PS50995">
    <property type="entry name" value="HTH_MARR_2"/>
    <property type="match status" value="1"/>
</dbReference>
<sequence>MNKNEVLFEVSSNFRTLVKNISKEWKKSNEYNLSFAQFKALYRLNKRGPLKVSQLADSLGITPAATTGVTDKLLAEGYVKRERAENDRRIVFITITEKGEEIIRKVTESQKETIHMFFDVLPEEDIEHLRRIFGKMLSSIDHTDHTD</sequence>
<evidence type="ECO:0000313" key="4">
    <source>
        <dbReference type="Proteomes" id="UP000279446"/>
    </source>
</evidence>
<organism evidence="3 4">
    <name type="scientific">Paenibacillus anaericanus</name>
    <dbReference type="NCBI Taxonomy" id="170367"/>
    <lineage>
        <taxon>Bacteria</taxon>
        <taxon>Bacillati</taxon>
        <taxon>Bacillota</taxon>
        <taxon>Bacilli</taxon>
        <taxon>Bacillales</taxon>
        <taxon>Paenibacillaceae</taxon>
        <taxon>Paenibacillus</taxon>
    </lineage>
</organism>
<dbReference type="Proteomes" id="UP000279446">
    <property type="component" value="Unassembled WGS sequence"/>
</dbReference>
<dbReference type="GO" id="GO:0003700">
    <property type="term" value="F:DNA-binding transcription factor activity"/>
    <property type="evidence" value="ECO:0007669"/>
    <property type="project" value="InterPro"/>
</dbReference>
<dbReference type="Pfam" id="PF01047">
    <property type="entry name" value="MarR"/>
    <property type="match status" value="1"/>
</dbReference>
<name>A0A3S1DYK4_9BACL</name>
<evidence type="ECO:0000259" key="2">
    <source>
        <dbReference type="PROSITE" id="PS50995"/>
    </source>
</evidence>
<accession>A0A3S1DYK4</accession>
<dbReference type="SMART" id="SM00347">
    <property type="entry name" value="HTH_MARR"/>
    <property type="match status" value="1"/>
</dbReference>
<dbReference type="OrthoDB" id="166070at2"/>
<dbReference type="InterPro" id="IPR039422">
    <property type="entry name" value="MarR/SlyA-like"/>
</dbReference>
<keyword evidence="1" id="KW-0238">DNA-binding</keyword>
<reference evidence="3 4" key="1">
    <citation type="submission" date="2018-12" db="EMBL/GenBank/DDBJ databases">
        <authorList>
            <person name="Sun L."/>
            <person name="Chen Z."/>
        </authorList>
    </citation>
    <scope>NUCLEOTIDE SEQUENCE [LARGE SCALE GENOMIC DNA]</scope>
    <source>
        <strain evidence="3 4">DSM 15890</strain>
    </source>
</reference>
<dbReference type="Gene3D" id="1.10.10.10">
    <property type="entry name" value="Winged helix-like DNA-binding domain superfamily/Winged helix DNA-binding domain"/>
    <property type="match status" value="1"/>
</dbReference>
<dbReference type="InterPro" id="IPR036388">
    <property type="entry name" value="WH-like_DNA-bd_sf"/>
</dbReference>
<feature type="domain" description="HTH marR-type" evidence="2">
    <location>
        <begin position="3"/>
        <end position="138"/>
    </location>
</feature>
<proteinExistence type="predicted"/>
<dbReference type="RefSeq" id="WP_127190444.1">
    <property type="nucleotide sequence ID" value="NZ_RZNY01000002.1"/>
</dbReference>
<dbReference type="GO" id="GO:0003677">
    <property type="term" value="F:DNA binding"/>
    <property type="evidence" value="ECO:0007669"/>
    <property type="project" value="UniProtKB-KW"/>
</dbReference>
<dbReference type="PANTHER" id="PTHR33164">
    <property type="entry name" value="TRANSCRIPTIONAL REGULATOR, MARR FAMILY"/>
    <property type="match status" value="1"/>
</dbReference>
<evidence type="ECO:0000256" key="1">
    <source>
        <dbReference type="ARBA" id="ARBA00023125"/>
    </source>
</evidence>
<comment type="caution">
    <text evidence="3">The sequence shown here is derived from an EMBL/GenBank/DDBJ whole genome shotgun (WGS) entry which is preliminary data.</text>
</comment>
<dbReference type="AlphaFoldDB" id="A0A3S1DYK4"/>